<dbReference type="GO" id="GO:0005839">
    <property type="term" value="C:proteasome core complex"/>
    <property type="evidence" value="ECO:0007669"/>
    <property type="project" value="InterPro"/>
</dbReference>
<reference evidence="6 7" key="1">
    <citation type="journal article" date="2023" name="bioRxiv">
        <title>Conserved and derived expression patterns and positive selection on dental genes reveal complex evolutionary context of ever-growing rodent molars.</title>
        <authorList>
            <person name="Calamari Z.T."/>
            <person name="Song A."/>
            <person name="Cohen E."/>
            <person name="Akter M."/>
            <person name="Roy R.D."/>
            <person name="Hallikas O."/>
            <person name="Christensen M.M."/>
            <person name="Li P."/>
            <person name="Marangoni P."/>
            <person name="Jernvall J."/>
            <person name="Klein O.D."/>
        </authorList>
    </citation>
    <scope>NUCLEOTIDE SEQUENCE [LARGE SCALE GENOMIC DNA]</scope>
    <source>
        <strain evidence="6">V071</strain>
    </source>
</reference>
<evidence type="ECO:0000256" key="2">
    <source>
        <dbReference type="ARBA" id="ARBA00022698"/>
    </source>
</evidence>
<name>A0AAW0K9U8_MYOGA</name>
<gene>
    <name evidence="6" type="ORF">U0070_017902</name>
</gene>
<dbReference type="InterPro" id="IPR023333">
    <property type="entry name" value="Proteasome_suB-type"/>
</dbReference>
<dbReference type="Gene3D" id="3.60.20.10">
    <property type="entry name" value="Glutamine Phosphoribosylpyrophosphate, subunit 1, domain 1"/>
    <property type="match status" value="1"/>
</dbReference>
<dbReference type="GO" id="GO:0005737">
    <property type="term" value="C:cytoplasm"/>
    <property type="evidence" value="ECO:0007669"/>
    <property type="project" value="TreeGrafter"/>
</dbReference>
<dbReference type="InterPro" id="IPR024689">
    <property type="entry name" value="Proteasome_bsu_C"/>
</dbReference>
<dbReference type="CDD" id="cd03763">
    <property type="entry name" value="proteasome_beta_type_7"/>
    <property type="match status" value="1"/>
</dbReference>
<dbReference type="Pfam" id="PF12465">
    <property type="entry name" value="Pr_beta_C"/>
    <property type="match status" value="1"/>
</dbReference>
<dbReference type="EMBL" id="JBBHLL010000002">
    <property type="protein sequence ID" value="KAK7835366.1"/>
    <property type="molecule type" value="Genomic_DNA"/>
</dbReference>
<evidence type="ECO:0000313" key="7">
    <source>
        <dbReference type="Proteomes" id="UP001488838"/>
    </source>
</evidence>
<keyword evidence="1" id="KW-0645">Protease</keyword>
<accession>A0AAW0K9U8</accession>
<dbReference type="PANTHER" id="PTHR32194">
    <property type="entry name" value="METALLOPROTEASE TLDD"/>
    <property type="match status" value="1"/>
</dbReference>
<evidence type="ECO:0000313" key="6">
    <source>
        <dbReference type="EMBL" id="KAK7835366.1"/>
    </source>
</evidence>
<dbReference type="InterPro" id="IPR001353">
    <property type="entry name" value="Proteasome_sua/b"/>
</dbReference>
<dbReference type="AlphaFoldDB" id="A0AAW0K9U8"/>
<evidence type="ECO:0000256" key="4">
    <source>
        <dbReference type="ARBA" id="ARBA00023242"/>
    </source>
</evidence>
<protein>
    <recommendedName>
        <fullName evidence="5">Proteasome beta subunit C-terminal domain-containing protein</fullName>
    </recommendedName>
</protein>
<dbReference type="PROSITE" id="PS51476">
    <property type="entry name" value="PROTEASOME_BETA_2"/>
    <property type="match status" value="1"/>
</dbReference>
<evidence type="ECO:0000256" key="3">
    <source>
        <dbReference type="ARBA" id="ARBA00022801"/>
    </source>
</evidence>
<organism evidence="6 7">
    <name type="scientific">Myodes glareolus</name>
    <name type="common">Bank vole</name>
    <name type="synonym">Clethrionomys glareolus</name>
    <dbReference type="NCBI Taxonomy" id="447135"/>
    <lineage>
        <taxon>Eukaryota</taxon>
        <taxon>Metazoa</taxon>
        <taxon>Chordata</taxon>
        <taxon>Craniata</taxon>
        <taxon>Vertebrata</taxon>
        <taxon>Euteleostomi</taxon>
        <taxon>Mammalia</taxon>
        <taxon>Eutheria</taxon>
        <taxon>Euarchontoglires</taxon>
        <taxon>Glires</taxon>
        <taxon>Rodentia</taxon>
        <taxon>Myomorpha</taxon>
        <taxon>Muroidea</taxon>
        <taxon>Cricetidae</taxon>
        <taxon>Arvicolinae</taxon>
        <taxon>Myodes</taxon>
    </lineage>
</organism>
<keyword evidence="3" id="KW-0378">Hydrolase</keyword>
<keyword evidence="4" id="KW-0539">Nucleus</keyword>
<dbReference type="PANTHER" id="PTHR32194:SF4">
    <property type="entry name" value="PROTEASOME SUBUNIT BETA TYPE-7"/>
    <property type="match status" value="1"/>
</dbReference>
<keyword evidence="2" id="KW-0888">Threonine protease</keyword>
<dbReference type="GO" id="GO:0051603">
    <property type="term" value="P:proteolysis involved in protein catabolic process"/>
    <property type="evidence" value="ECO:0007669"/>
    <property type="project" value="InterPro"/>
</dbReference>
<keyword evidence="7" id="KW-1185">Reference proteome</keyword>
<feature type="domain" description="Proteasome beta subunit C-terminal" evidence="5">
    <location>
        <begin position="266"/>
        <end position="302"/>
    </location>
</feature>
<evidence type="ECO:0000259" key="5">
    <source>
        <dbReference type="Pfam" id="PF12465"/>
    </source>
</evidence>
<evidence type="ECO:0000256" key="1">
    <source>
        <dbReference type="ARBA" id="ARBA00022670"/>
    </source>
</evidence>
<comment type="caution">
    <text evidence="6">The sequence shown here is derived from an EMBL/GenBank/DDBJ whole genome shotgun (WGS) entry which is preliminary data.</text>
</comment>
<dbReference type="Pfam" id="PF00227">
    <property type="entry name" value="Proteasome"/>
    <property type="match status" value="1"/>
</dbReference>
<dbReference type="SUPFAM" id="SSF56235">
    <property type="entry name" value="N-terminal nucleophile aminohydrolases (Ntn hydrolases)"/>
    <property type="match status" value="1"/>
</dbReference>
<sequence>MTGPGVFEVHESSDNAVSEELIREHINRQLTSFAHGDQRLSSLQAPQLRCCRFLVPPLGSIGMGNFTWTHREEIQLLLSTQADGVILGADTRATNDSVVVDKSCEKIHFIAPKIYCCGAGVAADTEMTTWMAASKMEIHALSTGHEPRVATVIRMLRQTLFRYQGHVGASLIMGGVDLTGPDQLYGVHPHGSYSRLPSTALGSGQDAALALVEDRFQPNMTLEAAQELLVEAITAGILGDLGSGGSVDACVITAGGAKLLRTLSSPTKPVQRASSYHFAPGTTAVLTQEVRPLNLELLEETVQAMELSTEPLGMFAALLCSTQMTTPSSEGYERAFRGLSEANKDQTWKREGNEFASVSFCEIGYVICGECNSNLKGVAVDRGQRSQSNSAGSMAKFKLVEFALCCVHYRAPSSDFPNSGSDRLREGMDQTVYLLLTISGWLFGYKTQRLEADGSAKPIVAPPGSSSSTELSTRKLFLIPEKEAKQARIQAVGLLLLLESQCVDVNDCGVDIPHVDDFGFFVAVLVKDGVGTDENEDADTHGERAKHLHLMPLKEAHHHTALVPNHLCLIGGQSGLRVDEMLLLGPIAKDCHGDPYDGHQHSENEEKARWRIKPDFPTNHHDVSSRAPADWFLILSSRRWAEVDMLLGPGRVLPLQGRQTSDDSPSGYHRFLLCSEKKIEDNLKATSYRSSMTFQGHRTSQ</sequence>
<dbReference type="Proteomes" id="UP001488838">
    <property type="component" value="Unassembled WGS sequence"/>
</dbReference>
<dbReference type="InterPro" id="IPR029055">
    <property type="entry name" value="Ntn_hydrolases_N"/>
</dbReference>
<proteinExistence type="predicted"/>
<dbReference type="GO" id="GO:0004298">
    <property type="term" value="F:threonine-type endopeptidase activity"/>
    <property type="evidence" value="ECO:0007669"/>
    <property type="project" value="UniProtKB-KW"/>
</dbReference>